<keyword evidence="3" id="KW-1185">Reference proteome</keyword>
<evidence type="ECO:0000313" key="3">
    <source>
        <dbReference type="Proteomes" id="UP001345963"/>
    </source>
</evidence>
<evidence type="ECO:0000313" key="2">
    <source>
        <dbReference type="EMBL" id="MED6242169.1"/>
    </source>
</evidence>
<proteinExistence type="predicted"/>
<feature type="region of interest" description="Disordered" evidence="1">
    <location>
        <begin position="1"/>
        <end position="35"/>
    </location>
</feature>
<feature type="non-terminal residue" evidence="2">
    <location>
        <position position="126"/>
    </location>
</feature>
<dbReference type="Proteomes" id="UP001345963">
    <property type="component" value="Unassembled WGS sequence"/>
</dbReference>
<name>A0ABU7AXW1_9TELE</name>
<gene>
    <name evidence="2" type="ORF">ATANTOWER_001109</name>
</gene>
<comment type="caution">
    <text evidence="2">The sequence shown here is derived from an EMBL/GenBank/DDBJ whole genome shotgun (WGS) entry which is preliminary data.</text>
</comment>
<reference evidence="2 3" key="1">
    <citation type="submission" date="2021-07" db="EMBL/GenBank/DDBJ databases">
        <authorList>
            <person name="Palmer J.M."/>
        </authorList>
    </citation>
    <scope>NUCLEOTIDE SEQUENCE [LARGE SCALE GENOMIC DNA]</scope>
    <source>
        <strain evidence="2 3">AT_MEX2019</strain>
        <tissue evidence="2">Muscle</tissue>
    </source>
</reference>
<feature type="compositionally biased region" description="Basic and acidic residues" evidence="1">
    <location>
        <begin position="8"/>
        <end position="32"/>
    </location>
</feature>
<accession>A0ABU7AXW1</accession>
<feature type="compositionally biased region" description="Polar residues" evidence="1">
    <location>
        <begin position="94"/>
        <end position="103"/>
    </location>
</feature>
<evidence type="ECO:0000256" key="1">
    <source>
        <dbReference type="SAM" id="MobiDB-lite"/>
    </source>
</evidence>
<dbReference type="EMBL" id="JAHUTI010030614">
    <property type="protein sequence ID" value="MED6242169.1"/>
    <property type="molecule type" value="Genomic_DNA"/>
</dbReference>
<organism evidence="2 3">
    <name type="scientific">Ataeniobius toweri</name>
    <dbReference type="NCBI Taxonomy" id="208326"/>
    <lineage>
        <taxon>Eukaryota</taxon>
        <taxon>Metazoa</taxon>
        <taxon>Chordata</taxon>
        <taxon>Craniata</taxon>
        <taxon>Vertebrata</taxon>
        <taxon>Euteleostomi</taxon>
        <taxon>Actinopterygii</taxon>
        <taxon>Neopterygii</taxon>
        <taxon>Teleostei</taxon>
        <taxon>Neoteleostei</taxon>
        <taxon>Acanthomorphata</taxon>
        <taxon>Ovalentaria</taxon>
        <taxon>Atherinomorphae</taxon>
        <taxon>Cyprinodontiformes</taxon>
        <taxon>Goodeidae</taxon>
        <taxon>Ataeniobius</taxon>
    </lineage>
</organism>
<feature type="region of interest" description="Disordered" evidence="1">
    <location>
        <begin position="57"/>
        <end position="104"/>
    </location>
</feature>
<feature type="compositionally biased region" description="Basic and acidic residues" evidence="1">
    <location>
        <begin position="58"/>
        <end position="82"/>
    </location>
</feature>
<sequence>MSQRGRGRREGKCERASVSRGRERERERKRAYEGSCKTRLKTQDGFLNGLLERRRKTEKAEWGDAEREERDRGVGGEDERGIRRSSYGDLVNGRRSTNRSSSKAWRVGYFEDNSQGCVGHPELAAE</sequence>
<protein>
    <submittedName>
        <fullName evidence="2">Uncharacterized protein</fullName>
    </submittedName>
</protein>